<dbReference type="Proteomes" id="UP000185491">
    <property type="component" value="Chromosome"/>
</dbReference>
<evidence type="ECO:0000313" key="2">
    <source>
        <dbReference type="Proteomes" id="UP000185491"/>
    </source>
</evidence>
<dbReference type="KEGG" id="cpho:CPHO_11700"/>
<accession>A0A1L7D5Q6</accession>
<keyword evidence="2" id="KW-1185">Reference proteome</keyword>
<reference evidence="1 2" key="1">
    <citation type="submission" date="2014-08" db="EMBL/GenBank/DDBJ databases">
        <title>Complete genome sequence of Corynebacterium phocae M408/89/1(T)(=DSM 44612(T)), isolated from the common seal (Phoca vitulina).</title>
        <authorList>
            <person name="Ruckert C."/>
            <person name="Albersmeier A."/>
            <person name="Winkler A."/>
            <person name="Kalinowski J."/>
        </authorList>
    </citation>
    <scope>NUCLEOTIDE SEQUENCE [LARGE SCALE GENOMIC DNA]</scope>
    <source>
        <strain evidence="1 2">M408/89/1</strain>
    </source>
</reference>
<dbReference type="RefSeq" id="WP_075736041.1">
    <property type="nucleotide sequence ID" value="NZ_CP009249.1"/>
</dbReference>
<gene>
    <name evidence="1" type="ORF">CPHO_11700</name>
</gene>
<name>A0A1L7D5Q6_9CORY</name>
<dbReference type="AlphaFoldDB" id="A0A1L7D5Q6"/>
<dbReference type="Pfam" id="PF20079">
    <property type="entry name" value="DUF6474"/>
    <property type="match status" value="1"/>
</dbReference>
<dbReference type="EMBL" id="CP009249">
    <property type="protein sequence ID" value="APT93445.1"/>
    <property type="molecule type" value="Genomic_DNA"/>
</dbReference>
<protein>
    <submittedName>
        <fullName evidence="1">Uncharacterized protein</fullName>
    </submittedName>
</protein>
<sequence length="208" mass="23509">MGLLKTLRKSRSLAKADAKAAKTRAKAEVKAHSAHKARQQKLLAKYERDLLKTEEKGLKARRKHEHKLAKRELDKIKEGHFNAKTIKRYAGAARLAAPLLLPLLYRGITAAREVFEARRAERAGVSKERLAFFSGEGAPLKARVDGIRESLEKLDVPTGFKRDIRERLDEIDAAIDNAEFMEPEQRRRAHSSISGEITNVSMEIHQKV</sequence>
<dbReference type="InterPro" id="IPR045522">
    <property type="entry name" value="DUF6474"/>
</dbReference>
<organism evidence="1 2">
    <name type="scientific">Corynebacterium phocae</name>
    <dbReference type="NCBI Taxonomy" id="161895"/>
    <lineage>
        <taxon>Bacteria</taxon>
        <taxon>Bacillati</taxon>
        <taxon>Actinomycetota</taxon>
        <taxon>Actinomycetes</taxon>
        <taxon>Mycobacteriales</taxon>
        <taxon>Corynebacteriaceae</taxon>
        <taxon>Corynebacterium</taxon>
    </lineage>
</organism>
<proteinExistence type="predicted"/>
<dbReference type="OrthoDB" id="4424402at2"/>
<evidence type="ECO:0000313" key="1">
    <source>
        <dbReference type="EMBL" id="APT93445.1"/>
    </source>
</evidence>
<dbReference type="STRING" id="161895.CPHO_11700"/>